<organism evidence="7 8">
    <name type="scientific">Streptomyces orinoci</name>
    <name type="common">Streptoverticillium orinoci</name>
    <dbReference type="NCBI Taxonomy" id="67339"/>
    <lineage>
        <taxon>Bacteria</taxon>
        <taxon>Bacillati</taxon>
        <taxon>Actinomycetota</taxon>
        <taxon>Actinomycetes</taxon>
        <taxon>Kitasatosporales</taxon>
        <taxon>Streptomycetaceae</taxon>
        <taxon>Streptomyces</taxon>
    </lineage>
</organism>
<dbReference type="PANTHER" id="PTHR37321:SF1">
    <property type="entry name" value="EXPORTED PROTEIN"/>
    <property type="match status" value="1"/>
</dbReference>
<dbReference type="InterPro" id="IPR038410">
    <property type="entry name" value="GxGYxYP_C_sf"/>
</dbReference>
<feature type="signal peptide" evidence="2">
    <location>
        <begin position="1"/>
        <end position="32"/>
    </location>
</feature>
<gene>
    <name evidence="7" type="ORF">AB0L16_04515</name>
</gene>
<dbReference type="Pfam" id="PF20958">
    <property type="entry name" value="GxGYxYP_N_3rd"/>
    <property type="match status" value="1"/>
</dbReference>
<feature type="domain" description="GxGYxYP putative glycoside hydrolase second N-terminal" evidence="5">
    <location>
        <begin position="141"/>
        <end position="208"/>
    </location>
</feature>
<dbReference type="Pfam" id="PF14323">
    <property type="entry name" value="GxGYxYP_C"/>
    <property type="match status" value="1"/>
</dbReference>
<dbReference type="InterPro" id="IPR025832">
    <property type="entry name" value="GxGYxYP_C"/>
</dbReference>
<keyword evidence="8" id="KW-1185">Reference proteome</keyword>
<evidence type="ECO:0000313" key="7">
    <source>
        <dbReference type="EMBL" id="MEV5505727.1"/>
    </source>
</evidence>
<evidence type="ECO:0000256" key="2">
    <source>
        <dbReference type="SAM" id="SignalP"/>
    </source>
</evidence>
<evidence type="ECO:0000256" key="1">
    <source>
        <dbReference type="SAM" id="MobiDB-lite"/>
    </source>
</evidence>
<reference evidence="7 8" key="1">
    <citation type="submission" date="2024-06" db="EMBL/GenBank/DDBJ databases">
        <title>The Natural Products Discovery Center: Release of the First 8490 Sequenced Strains for Exploring Actinobacteria Biosynthetic Diversity.</title>
        <authorList>
            <person name="Kalkreuter E."/>
            <person name="Kautsar S.A."/>
            <person name="Yang D."/>
            <person name="Bader C.D."/>
            <person name="Teijaro C.N."/>
            <person name="Fluegel L."/>
            <person name="Davis C.M."/>
            <person name="Simpson J.R."/>
            <person name="Lauterbach L."/>
            <person name="Steele A.D."/>
            <person name="Gui C."/>
            <person name="Meng S."/>
            <person name="Li G."/>
            <person name="Viehrig K."/>
            <person name="Ye F."/>
            <person name="Su P."/>
            <person name="Kiefer A.F."/>
            <person name="Nichols A."/>
            <person name="Cepeda A.J."/>
            <person name="Yan W."/>
            <person name="Fan B."/>
            <person name="Jiang Y."/>
            <person name="Adhikari A."/>
            <person name="Zheng C.-J."/>
            <person name="Schuster L."/>
            <person name="Cowan T.M."/>
            <person name="Smanski M.J."/>
            <person name="Chevrette M.G."/>
            <person name="De Carvalho L.P.S."/>
            <person name="Shen B."/>
        </authorList>
    </citation>
    <scope>NUCLEOTIDE SEQUENCE [LARGE SCALE GENOMIC DNA]</scope>
    <source>
        <strain evidence="7 8">NPDC052347</strain>
    </source>
</reference>
<feature type="chain" id="PRO_5045964775" evidence="2">
    <location>
        <begin position="33"/>
        <end position="542"/>
    </location>
</feature>
<evidence type="ECO:0000313" key="8">
    <source>
        <dbReference type="Proteomes" id="UP001552594"/>
    </source>
</evidence>
<keyword evidence="2" id="KW-0732">Signal</keyword>
<dbReference type="PROSITE" id="PS51318">
    <property type="entry name" value="TAT"/>
    <property type="match status" value="1"/>
</dbReference>
<feature type="compositionally biased region" description="Low complexity" evidence="1">
    <location>
        <begin position="25"/>
        <end position="36"/>
    </location>
</feature>
<proteinExistence type="predicted"/>
<accession>A0ABV3JS59</accession>
<feature type="domain" description="GxGYxYP putative glycoside hydrolase third N-terminal" evidence="6">
    <location>
        <begin position="210"/>
        <end position="299"/>
    </location>
</feature>
<feature type="domain" description="GxGYxYP putative glycoside hydrolase C-terminal" evidence="3">
    <location>
        <begin position="321"/>
        <end position="539"/>
    </location>
</feature>
<dbReference type="Pfam" id="PF20957">
    <property type="entry name" value="GxGYxYP_N_2nd"/>
    <property type="match status" value="1"/>
</dbReference>
<feature type="compositionally biased region" description="Basic and acidic residues" evidence="1">
    <location>
        <begin position="43"/>
        <end position="52"/>
    </location>
</feature>
<evidence type="ECO:0000259" key="3">
    <source>
        <dbReference type="Pfam" id="PF14323"/>
    </source>
</evidence>
<dbReference type="InterPro" id="IPR048309">
    <property type="entry name" value="GxGYxYP_N_3rd"/>
</dbReference>
<dbReference type="EMBL" id="JBFAUK010000002">
    <property type="protein sequence ID" value="MEV5505727.1"/>
    <property type="molecule type" value="Genomic_DNA"/>
</dbReference>
<dbReference type="RefSeq" id="WP_109279775.1">
    <property type="nucleotide sequence ID" value="NZ_JBFAUK010000002.1"/>
</dbReference>
<dbReference type="PANTHER" id="PTHR37321">
    <property type="entry name" value="EXPORTED PROTEIN-RELATED"/>
    <property type="match status" value="1"/>
</dbReference>
<dbReference type="InterPro" id="IPR006311">
    <property type="entry name" value="TAT_signal"/>
</dbReference>
<evidence type="ECO:0000259" key="6">
    <source>
        <dbReference type="Pfam" id="PF20958"/>
    </source>
</evidence>
<dbReference type="InterPro" id="IPR048310">
    <property type="entry name" value="GxGYxYP_N_2nd"/>
</dbReference>
<dbReference type="Pfam" id="PF16216">
    <property type="entry name" value="GxGYxYP_N"/>
    <property type="match status" value="1"/>
</dbReference>
<comment type="caution">
    <text evidence="7">The sequence shown here is derived from an EMBL/GenBank/DDBJ whole genome shotgun (WGS) entry which is preliminary data.</text>
</comment>
<protein>
    <submittedName>
        <fullName evidence="7">GxGYxYP domain-containing protein</fullName>
    </submittedName>
</protein>
<dbReference type="Gene3D" id="3.20.20.490">
    <property type="entry name" value="GxGYxYP glycoside hydrolase, C-terminal domain"/>
    <property type="match status" value="1"/>
</dbReference>
<name>A0ABV3JS59_STRON</name>
<dbReference type="Proteomes" id="UP001552594">
    <property type="component" value="Unassembled WGS sequence"/>
</dbReference>
<evidence type="ECO:0000259" key="5">
    <source>
        <dbReference type="Pfam" id="PF20957"/>
    </source>
</evidence>
<evidence type="ECO:0000259" key="4">
    <source>
        <dbReference type="Pfam" id="PF16216"/>
    </source>
</evidence>
<feature type="region of interest" description="Disordered" evidence="1">
    <location>
        <begin position="25"/>
        <end position="66"/>
    </location>
</feature>
<dbReference type="InterPro" id="IPR032626">
    <property type="entry name" value="GxGYxYP_N_1st"/>
</dbReference>
<feature type="domain" description="GxGYxYP putative glycoside hydrolase first N-terminal" evidence="4">
    <location>
        <begin position="75"/>
        <end position="136"/>
    </location>
</feature>
<sequence>MTVGRSRRHFCRTALGTGTVLASLAASRTAAAQPDRPAQPPREPGETRKAGEPGDAGWPQDQALPTLPEPYRLDVCEVDRLSADERLLLSTLQGVTARRRPCVYLSAPFEEGRDTWLRELDVPHAPVDGLAALVRRYRSEIRGAVITDPAVPATRNVATTLAGLENAVVATSALASRLGLPVVKDLRGRFKDAHSAYAWALKELWPRCTHRMLIAVDPQRNLENLRDYAVAHRAFVVWADPTRAKEAALLASLMRAMPDNSPFLGWFPNDRENAGTELASRHGVYVVAADYINNLTVLAGAQRRFASRQPYAAPPRLRHRIYVTFTFTEGDNLQYNQHRLRKLWDDPARGTVPLNWSVSPLAADAAPVFLAYYQRTATRQDYLVAGPSGLGYIYPDDWPAAKLARFTRQTGTYMRDTGLSALCVLNRAHGKDIDLSAGAAAAYARDVRPAGIWQHWTSHFGTRLVSGMPISTARLVSDVNGARQILAKAARGWNGKAPLFLSVGVLAWNLTPGDVAEIAQGLDERFTVLRGDQFFELIRQTR</sequence>